<name>A0A8J4DRM0_9ACTN</name>
<gene>
    <name evidence="4" type="ORF">Val02_33530</name>
</gene>
<dbReference type="PROSITE" id="PS50125">
    <property type="entry name" value="GUANYLATE_CYCLASE_2"/>
    <property type="match status" value="1"/>
</dbReference>
<dbReference type="InterPro" id="IPR029787">
    <property type="entry name" value="Nucleotide_cyclase"/>
</dbReference>
<dbReference type="SMART" id="SM00044">
    <property type="entry name" value="CYCc"/>
    <property type="match status" value="1"/>
</dbReference>
<evidence type="ECO:0000256" key="2">
    <source>
        <dbReference type="ARBA" id="ARBA00022840"/>
    </source>
</evidence>
<dbReference type="Pfam" id="PF13191">
    <property type="entry name" value="AAA_16"/>
    <property type="match status" value="1"/>
</dbReference>
<evidence type="ECO:0000313" key="5">
    <source>
        <dbReference type="Proteomes" id="UP000619260"/>
    </source>
</evidence>
<sequence>MMEEPLPGYAIDRACPKCRAPADPSHRFCGRCGTALPIVCSGCFTMVAPGSEFCTYCGNALQIDSRGTRPAVREERRVVSVLFVDLAGFTSVAERLDPEDLRRLQVSYFATASAVIRRFQGIVEKYIGDAVMAVFGVPVQTELDALRAVTAGLELQRALDGRLLAGRYRMRASVGVATGEALVDLAAARHGGEVLASGDVVATAARLQQNAPKGSVLVDMPTRRATIGSIRYAEQAETISLAGKSAPMNVWVARETARVRLDEDVEDTPLVGRAHELDVLNAALVHCVASRQAQLVSLVGPHGLGKSRLVRELWRRIDASEEIFVRWRVGRCLPYGESGPYGALAEIVKAQANVYETDDVATAREQLAASLSEILPASEVDRLTRLLGPLAGLPGRPVSPGEIDAAWRQILLALAAHMPTVLVVEDLHFADPAMPRFLTDLVKAASDVPLFVLCTYRPELLEDQPTWAAALPGKLTISLGPLRGAQQHELIRNLLVRHRLPERLTERLATIVSGNPLYAVEYVRMLAERAVDTEPELGMDMAIPETVHGVLANRIDLLDPESRTVLHAAAVLGDTVWSGAVCAMLDVEDATVESSLHVLQRRGILEANQVSLLVGTTELTFRNLLMRDVAYRRLPRAQRASLHRRAAAYFSDASVEGRHDLAAAVAHHRVAALELATKLGEETAEDALGARRALTAAGEAAFAVYAVETALGHIEQALNHWPAGDDIGQRRETELLRLRLSFLADADRFYRDGGPKDIARLIDVTRELGDRSGEARAETLLGQAELMRADRDRARSHLEAAVAIFDALPDDPAKAEALAELSRLHLMEYEHARALPEARAAGDLAARLGLADHAANALVTQAMARYVGGDRAGVDDLERAVTLCRTRRLPALRRALANLALALQEEGDLTRAAALEAESTAAQGAQVTLVVSHDEEAELAWFRGDWVTLMRAADDYLDGDGDETKEWDLQLRGRRACLRILRGEPTRGELTRCLETARRSGFNRLTFCALSYGALGHALYGEFDRAVELLEETVRLWRSAPTGVTLEWLSALGHAGALTAEAVPEAAALVGEVIATALNRNRWVEAAAALADGAAATVRGERAAAAAHYTTAMERYDVIGGISDAVLAALWAARARRALGDKAGAEPLERRVRAFAERNRVPGLAALLASLPSTG</sequence>
<reference evidence="4" key="1">
    <citation type="submission" date="2021-01" db="EMBL/GenBank/DDBJ databases">
        <title>Whole genome shotgun sequence of Virgisporangium aliadipatigenens NBRC 105644.</title>
        <authorList>
            <person name="Komaki H."/>
            <person name="Tamura T."/>
        </authorList>
    </citation>
    <scope>NUCLEOTIDE SEQUENCE</scope>
    <source>
        <strain evidence="4">NBRC 105644</strain>
    </source>
</reference>
<dbReference type="SUPFAM" id="SSF48452">
    <property type="entry name" value="TPR-like"/>
    <property type="match status" value="1"/>
</dbReference>
<dbReference type="InterPro" id="IPR011990">
    <property type="entry name" value="TPR-like_helical_dom_sf"/>
</dbReference>
<evidence type="ECO:0000256" key="1">
    <source>
        <dbReference type="ARBA" id="ARBA00022741"/>
    </source>
</evidence>
<evidence type="ECO:0000313" key="4">
    <source>
        <dbReference type="EMBL" id="GIJ46467.1"/>
    </source>
</evidence>
<dbReference type="GO" id="GO:0004016">
    <property type="term" value="F:adenylate cyclase activity"/>
    <property type="evidence" value="ECO:0007669"/>
    <property type="project" value="UniProtKB-ARBA"/>
</dbReference>
<dbReference type="GO" id="GO:0035556">
    <property type="term" value="P:intracellular signal transduction"/>
    <property type="evidence" value="ECO:0007669"/>
    <property type="project" value="InterPro"/>
</dbReference>
<dbReference type="InterPro" id="IPR025874">
    <property type="entry name" value="DZR"/>
</dbReference>
<dbReference type="GO" id="GO:0005737">
    <property type="term" value="C:cytoplasm"/>
    <property type="evidence" value="ECO:0007669"/>
    <property type="project" value="TreeGrafter"/>
</dbReference>
<keyword evidence="1" id="KW-0547">Nucleotide-binding</keyword>
<dbReference type="Gene3D" id="3.40.50.300">
    <property type="entry name" value="P-loop containing nucleotide triphosphate hydrolases"/>
    <property type="match status" value="1"/>
</dbReference>
<organism evidence="4 5">
    <name type="scientific">Virgisporangium aliadipatigenens</name>
    <dbReference type="NCBI Taxonomy" id="741659"/>
    <lineage>
        <taxon>Bacteria</taxon>
        <taxon>Bacillati</taxon>
        <taxon>Actinomycetota</taxon>
        <taxon>Actinomycetes</taxon>
        <taxon>Micromonosporales</taxon>
        <taxon>Micromonosporaceae</taxon>
        <taxon>Virgisporangium</taxon>
    </lineage>
</organism>
<feature type="domain" description="Guanylate cyclase" evidence="3">
    <location>
        <begin position="80"/>
        <end position="208"/>
    </location>
</feature>
<dbReference type="InterPro" id="IPR027417">
    <property type="entry name" value="P-loop_NTPase"/>
</dbReference>
<dbReference type="PANTHER" id="PTHR16305:SF28">
    <property type="entry name" value="GUANYLATE CYCLASE DOMAIN-CONTAINING PROTEIN"/>
    <property type="match status" value="1"/>
</dbReference>
<dbReference type="Pfam" id="PF00211">
    <property type="entry name" value="Guanylate_cyc"/>
    <property type="match status" value="1"/>
</dbReference>
<dbReference type="SUPFAM" id="SSF55073">
    <property type="entry name" value="Nucleotide cyclase"/>
    <property type="match status" value="1"/>
</dbReference>
<dbReference type="InterPro" id="IPR041664">
    <property type="entry name" value="AAA_16"/>
</dbReference>
<dbReference type="GO" id="GO:0005524">
    <property type="term" value="F:ATP binding"/>
    <property type="evidence" value="ECO:0007669"/>
    <property type="project" value="UniProtKB-KW"/>
</dbReference>
<dbReference type="InterPro" id="IPR001054">
    <property type="entry name" value="A/G_cyclase"/>
</dbReference>
<dbReference type="CDD" id="cd07302">
    <property type="entry name" value="CHD"/>
    <property type="match status" value="1"/>
</dbReference>
<dbReference type="Proteomes" id="UP000619260">
    <property type="component" value="Unassembled WGS sequence"/>
</dbReference>
<dbReference type="GO" id="GO:0009190">
    <property type="term" value="P:cyclic nucleotide biosynthetic process"/>
    <property type="evidence" value="ECO:0007669"/>
    <property type="project" value="InterPro"/>
</dbReference>
<comment type="caution">
    <text evidence="4">The sequence shown here is derived from an EMBL/GenBank/DDBJ whole genome shotgun (WGS) entry which is preliminary data.</text>
</comment>
<keyword evidence="5" id="KW-1185">Reference proteome</keyword>
<proteinExistence type="predicted"/>
<dbReference type="Pfam" id="PF12773">
    <property type="entry name" value="DZR"/>
    <property type="match status" value="1"/>
</dbReference>
<protein>
    <recommendedName>
        <fullName evidence="3">Guanylate cyclase domain-containing protein</fullName>
    </recommendedName>
</protein>
<dbReference type="Gene3D" id="3.30.70.1230">
    <property type="entry name" value="Nucleotide cyclase"/>
    <property type="match status" value="1"/>
</dbReference>
<dbReference type="EMBL" id="BOPF01000010">
    <property type="protein sequence ID" value="GIJ46467.1"/>
    <property type="molecule type" value="Genomic_DNA"/>
</dbReference>
<dbReference type="SUPFAM" id="SSF52540">
    <property type="entry name" value="P-loop containing nucleoside triphosphate hydrolases"/>
    <property type="match status" value="1"/>
</dbReference>
<keyword evidence="2" id="KW-0067">ATP-binding</keyword>
<dbReference type="RefSeq" id="WP_203899985.1">
    <property type="nucleotide sequence ID" value="NZ_BOPF01000010.1"/>
</dbReference>
<dbReference type="Gene3D" id="1.25.40.10">
    <property type="entry name" value="Tetratricopeptide repeat domain"/>
    <property type="match status" value="1"/>
</dbReference>
<dbReference type="AlphaFoldDB" id="A0A8J4DRM0"/>
<accession>A0A8J4DRM0</accession>
<dbReference type="PANTHER" id="PTHR16305">
    <property type="entry name" value="TESTICULAR SOLUBLE ADENYLYL CYCLASE"/>
    <property type="match status" value="1"/>
</dbReference>
<evidence type="ECO:0000259" key="3">
    <source>
        <dbReference type="PROSITE" id="PS50125"/>
    </source>
</evidence>